<dbReference type="PaxDb" id="2711-XP_006469032.1"/>
<reference evidence="2 3" key="1">
    <citation type="submission" date="2014-04" db="EMBL/GenBank/DDBJ databases">
        <authorList>
            <consortium name="International Citrus Genome Consortium"/>
            <person name="Gmitter F."/>
            <person name="Chen C."/>
            <person name="Farmerie W."/>
            <person name="Harkins T."/>
            <person name="Desany B."/>
            <person name="Mohiuddin M."/>
            <person name="Kodira C."/>
            <person name="Borodovsky M."/>
            <person name="Lomsadze A."/>
            <person name="Burns P."/>
            <person name="Jenkins J."/>
            <person name="Prochnik S."/>
            <person name="Shu S."/>
            <person name="Chapman J."/>
            <person name="Pitluck S."/>
            <person name="Schmutz J."/>
            <person name="Rokhsar D."/>
        </authorList>
    </citation>
    <scope>NUCLEOTIDE SEQUENCE</scope>
</reference>
<gene>
    <name evidence="2" type="ORF">CISIN_1g014907mg</name>
</gene>
<dbReference type="PANTHER" id="PTHR34659:SF8">
    <property type="entry name" value="(RAPE) HYPOTHETICAL PROTEIN"/>
    <property type="match status" value="1"/>
</dbReference>
<dbReference type="AlphaFoldDB" id="A0A067FIQ4"/>
<organism evidence="2 3">
    <name type="scientific">Citrus sinensis</name>
    <name type="common">Sweet orange</name>
    <name type="synonym">Citrus aurantium var. sinensis</name>
    <dbReference type="NCBI Taxonomy" id="2711"/>
    <lineage>
        <taxon>Eukaryota</taxon>
        <taxon>Viridiplantae</taxon>
        <taxon>Streptophyta</taxon>
        <taxon>Embryophyta</taxon>
        <taxon>Tracheophyta</taxon>
        <taxon>Spermatophyta</taxon>
        <taxon>Magnoliopsida</taxon>
        <taxon>eudicotyledons</taxon>
        <taxon>Gunneridae</taxon>
        <taxon>Pentapetalae</taxon>
        <taxon>rosids</taxon>
        <taxon>malvids</taxon>
        <taxon>Sapindales</taxon>
        <taxon>Rutaceae</taxon>
        <taxon>Aurantioideae</taxon>
        <taxon>Citrus</taxon>
    </lineage>
</organism>
<dbReference type="Proteomes" id="UP000027120">
    <property type="component" value="Unassembled WGS sequence"/>
</dbReference>
<evidence type="ECO:0000313" key="2">
    <source>
        <dbReference type="EMBL" id="KDO63332.1"/>
    </source>
</evidence>
<accession>A0A067FIQ4</accession>
<feature type="region of interest" description="Disordered" evidence="1">
    <location>
        <begin position="242"/>
        <end position="262"/>
    </location>
</feature>
<dbReference type="PANTHER" id="PTHR34659">
    <property type="entry name" value="BNAA05G11610D PROTEIN"/>
    <property type="match status" value="1"/>
</dbReference>
<keyword evidence="3" id="KW-1185">Reference proteome</keyword>
<sequence length="416" mass="45941">MDLKGITWVGHVYQKFEAMCLEVEEIMYQDTVKYVENQVQTVGSTVKKFYSDVIEDLLPPPSVDLVKGAVASNLPLEQNADVGIYKKPKIGIKEEAMKVNNEQLSESSLATTDLDKGAGGGQSFCRFHIEDTSFQPSLGDTLKGVFSDAYSKEYDIRSGHNQSSICMQKISKEDNLPPSEMSGAGPHMERGLRRASSSCELLDKIQEVSDDQVVVDPTPVTTEVASCKSFEEIYDELEKASKGASGALTSSPAAKNCDESESAHSSCSSLSAELNGICTNDGVVSLVGSFVNEDVQPSEFPDPGRSDYSTVDATESNIDVEQGYETVQRVDNIQVEETCVLVNGDELCFVPCREGKHRPYKKKIQDAISSRMRSTRKHEYKQLAVWYNEDEKSKQQNAETKGKPSHGYCELEWELL</sequence>
<evidence type="ECO:0000313" key="3">
    <source>
        <dbReference type="Proteomes" id="UP000027120"/>
    </source>
</evidence>
<proteinExistence type="predicted"/>
<dbReference type="GO" id="GO:0061908">
    <property type="term" value="C:phagophore"/>
    <property type="evidence" value="ECO:0000318"/>
    <property type="project" value="GO_Central"/>
</dbReference>
<dbReference type="EMBL" id="KK784913">
    <property type="protein sequence ID" value="KDO63332.1"/>
    <property type="molecule type" value="Genomic_DNA"/>
</dbReference>
<name>A0A067FIQ4_CITSI</name>
<dbReference type="GO" id="GO:0006950">
    <property type="term" value="P:response to stress"/>
    <property type="evidence" value="ECO:0000318"/>
    <property type="project" value="GO_Central"/>
</dbReference>
<dbReference type="GO" id="GO:0005776">
    <property type="term" value="C:autophagosome"/>
    <property type="evidence" value="ECO:0000318"/>
    <property type="project" value="GO_Central"/>
</dbReference>
<protein>
    <submittedName>
        <fullName evidence="2">Uncharacterized protein</fullName>
    </submittedName>
</protein>
<dbReference type="eggNOG" id="ENOG502S0VR">
    <property type="taxonomic scope" value="Eukaryota"/>
</dbReference>
<dbReference type="InterPro" id="IPR053273">
    <property type="entry name" value="CST_Regulator"/>
</dbReference>
<evidence type="ECO:0000256" key="1">
    <source>
        <dbReference type="SAM" id="MobiDB-lite"/>
    </source>
</evidence>